<dbReference type="InterPro" id="IPR043519">
    <property type="entry name" value="NT_sf"/>
</dbReference>
<dbReference type="CDD" id="cd05403">
    <property type="entry name" value="NT_KNTase_like"/>
    <property type="match status" value="1"/>
</dbReference>
<dbReference type="SUPFAM" id="SSF81593">
    <property type="entry name" value="Nucleotidyltransferase substrate binding subunit/domain"/>
    <property type="match status" value="1"/>
</dbReference>
<proteinExistence type="predicted"/>
<dbReference type="Pfam" id="PF18765">
    <property type="entry name" value="Polbeta"/>
    <property type="match status" value="1"/>
</dbReference>
<feature type="domain" description="Polymerase beta nucleotidyltransferase" evidence="1">
    <location>
        <begin position="9"/>
        <end position="96"/>
    </location>
</feature>
<reference evidence="2" key="1">
    <citation type="submission" date="2018-06" db="EMBL/GenBank/DDBJ databases">
        <authorList>
            <person name="Zhirakovskaya E."/>
        </authorList>
    </citation>
    <scope>NUCLEOTIDE SEQUENCE</scope>
</reference>
<evidence type="ECO:0000313" key="2">
    <source>
        <dbReference type="EMBL" id="VAW47317.1"/>
    </source>
</evidence>
<dbReference type="Pfam" id="PF08780">
    <property type="entry name" value="NTase_sub_bind"/>
    <property type="match status" value="1"/>
</dbReference>
<dbReference type="InterPro" id="IPR010235">
    <property type="entry name" value="HepT"/>
</dbReference>
<dbReference type="AlphaFoldDB" id="A0A3B0W9E7"/>
<evidence type="ECO:0000259" key="1">
    <source>
        <dbReference type="Pfam" id="PF18765"/>
    </source>
</evidence>
<dbReference type="InterPro" id="IPR041633">
    <property type="entry name" value="Polbeta"/>
</dbReference>
<gene>
    <name evidence="2" type="ORF">MNBD_GAMMA04-545</name>
</gene>
<dbReference type="Gene3D" id="1.20.120.330">
    <property type="entry name" value="Nucleotidyltransferases domain 2"/>
    <property type="match status" value="1"/>
</dbReference>
<organism evidence="2">
    <name type="scientific">hydrothermal vent metagenome</name>
    <dbReference type="NCBI Taxonomy" id="652676"/>
    <lineage>
        <taxon>unclassified sequences</taxon>
        <taxon>metagenomes</taxon>
        <taxon>ecological metagenomes</taxon>
    </lineage>
</organism>
<protein>
    <recommendedName>
        <fullName evidence="1">Polymerase beta nucleotidyltransferase domain-containing protein</fullName>
    </recommendedName>
</protein>
<accession>A0A3B0W9E7</accession>
<sequence length="234" mass="27251">MIREQIIRQVKSIILKYAKPERIYLYGSQANGEASKNSDIDIAYDDPDFKEHYRIEEGVNKINTLIKLDVKNIAHTEERFKNRVKSTSRVLYSATKELRAEDGLYNFSNALKRLVSVVERKEALIEDGFEDVYLDIVVKRFEFTYEMAWKALKRYLEFLGLDALSPRSTFKEAYSQGLLQDQGVWLDMIEQRNLSSHIYDESQIKELLEKVDRYCDAFVQAENEIQKGLGGQLA</sequence>
<dbReference type="NCBIfam" id="TIGR01987">
    <property type="entry name" value="HI0074"/>
    <property type="match status" value="1"/>
</dbReference>
<dbReference type="EMBL" id="UOFB01000189">
    <property type="protein sequence ID" value="VAW47317.1"/>
    <property type="molecule type" value="Genomic_DNA"/>
</dbReference>
<name>A0A3B0W9E7_9ZZZZ</name>
<dbReference type="SUPFAM" id="SSF81301">
    <property type="entry name" value="Nucleotidyltransferase"/>
    <property type="match status" value="1"/>
</dbReference>
<dbReference type="Gene3D" id="3.30.460.10">
    <property type="entry name" value="Beta Polymerase, domain 2"/>
    <property type="match status" value="1"/>
</dbReference>